<reference evidence="5" key="1">
    <citation type="submission" date="2016-10" db="EMBL/GenBank/DDBJ databases">
        <authorList>
            <person name="Varghese N."/>
            <person name="Submissions S."/>
        </authorList>
    </citation>
    <scope>NUCLEOTIDE SEQUENCE [LARGE SCALE GENOMIC DNA]</scope>
    <source>
        <strain evidence="5">LMG 25555</strain>
    </source>
</reference>
<comment type="similarity">
    <text evidence="1 3">Belongs to the short-chain dehydrogenases/reductases (SDR) family.</text>
</comment>
<evidence type="ECO:0000313" key="6">
    <source>
        <dbReference type="Proteomes" id="UP000183613"/>
    </source>
</evidence>
<name>A0A0J6GGN1_PSEDM</name>
<gene>
    <name evidence="5" type="ORF">SAMN04489800_2687</name>
</gene>
<evidence type="ECO:0000256" key="2">
    <source>
        <dbReference type="ARBA" id="ARBA00023002"/>
    </source>
</evidence>
<dbReference type="SUPFAM" id="SSF51735">
    <property type="entry name" value="NAD(P)-binding Rossmann-fold domains"/>
    <property type="match status" value="1"/>
</dbReference>
<evidence type="ECO:0000259" key="4">
    <source>
        <dbReference type="SMART" id="SM00822"/>
    </source>
</evidence>
<keyword evidence="6" id="KW-1185">Reference proteome</keyword>
<dbReference type="GO" id="GO:0016491">
    <property type="term" value="F:oxidoreductase activity"/>
    <property type="evidence" value="ECO:0007669"/>
    <property type="project" value="UniProtKB-KW"/>
</dbReference>
<proteinExistence type="inferred from homology"/>
<dbReference type="InterPro" id="IPR036291">
    <property type="entry name" value="NAD(P)-bd_dom_sf"/>
</dbReference>
<evidence type="ECO:0000313" key="5">
    <source>
        <dbReference type="EMBL" id="SEE89496.1"/>
    </source>
</evidence>
<comment type="caution">
    <text evidence="5">The sequence shown here is derived from an EMBL/GenBank/DDBJ whole genome shotgun (WGS) entry which is preliminary data.</text>
</comment>
<dbReference type="AlphaFoldDB" id="A0A0J6GGN1"/>
<dbReference type="Pfam" id="PF00106">
    <property type="entry name" value="adh_short"/>
    <property type="match status" value="1"/>
</dbReference>
<accession>A0A0J6GGN1</accession>
<dbReference type="RefSeq" id="WP_048358317.1">
    <property type="nucleotide sequence ID" value="NZ_FNUD01000002.1"/>
</dbReference>
<dbReference type="InterPro" id="IPR020904">
    <property type="entry name" value="Sc_DH/Rdtase_CS"/>
</dbReference>
<evidence type="ECO:0000256" key="3">
    <source>
        <dbReference type="RuleBase" id="RU000363"/>
    </source>
</evidence>
<dbReference type="InterPro" id="IPR057326">
    <property type="entry name" value="KR_dom"/>
</dbReference>
<evidence type="ECO:0000256" key="1">
    <source>
        <dbReference type="ARBA" id="ARBA00006484"/>
    </source>
</evidence>
<dbReference type="PRINTS" id="PR00080">
    <property type="entry name" value="SDRFAMILY"/>
</dbReference>
<dbReference type="InterPro" id="IPR051687">
    <property type="entry name" value="Peroxisomal_Beta-Oxidation"/>
</dbReference>
<dbReference type="FunFam" id="3.40.50.720:FF:000446">
    <property type="entry name" value="Short chain dehydrogenase"/>
    <property type="match status" value="1"/>
</dbReference>
<dbReference type="Gene3D" id="3.40.50.720">
    <property type="entry name" value="NAD(P)-binding Rossmann-like Domain"/>
    <property type="match status" value="1"/>
</dbReference>
<dbReference type="NCBIfam" id="NF005861">
    <property type="entry name" value="PRK07791.1"/>
    <property type="match status" value="1"/>
</dbReference>
<dbReference type="PROSITE" id="PS00061">
    <property type="entry name" value="ADH_SHORT"/>
    <property type="match status" value="1"/>
</dbReference>
<dbReference type="InterPro" id="IPR002347">
    <property type="entry name" value="SDR_fam"/>
</dbReference>
<organism evidence="5 6">
    <name type="scientific">Pseudomonas deceptionensis</name>
    <dbReference type="NCBI Taxonomy" id="882211"/>
    <lineage>
        <taxon>Bacteria</taxon>
        <taxon>Pseudomonadati</taxon>
        <taxon>Pseudomonadota</taxon>
        <taxon>Gammaproteobacteria</taxon>
        <taxon>Pseudomonadales</taxon>
        <taxon>Pseudomonadaceae</taxon>
        <taxon>Pseudomonas</taxon>
    </lineage>
</organism>
<dbReference type="PRINTS" id="PR00081">
    <property type="entry name" value="GDHRDH"/>
</dbReference>
<protein>
    <submittedName>
        <fullName evidence="5">NAD(P)-dependent dehydrogenase, short-chain alcohol dehydrogenase family</fullName>
    </submittedName>
</protein>
<dbReference type="PANTHER" id="PTHR45024:SF2">
    <property type="entry name" value="SCP2 DOMAIN-CONTAINING PROTEIN"/>
    <property type="match status" value="1"/>
</dbReference>
<dbReference type="PANTHER" id="PTHR45024">
    <property type="entry name" value="DEHYDROGENASES, SHORT CHAIN"/>
    <property type="match status" value="1"/>
</dbReference>
<sequence length="292" mass="30152">MAICAGRTVIITGAGGGLGRAYALAFAGQGANVVVNDIRREAAQEVVAEILEAGGQAIASADDITTLATAQLIVDAALAAFGEVHVLVNNAGILRDRMFISLGEDDWDAVMRVHLKGHFCLANILGKRWRDLAKAGHPVAARIINTSSGAGLQGSVGQSNYSAAKGGIAALTLVQAAELARYGVTANALAPAARTSMTESAMPDVVKKPEDGGFDAWAPENVAPLVVWLGSELSGHVTGQIIESQGGRLSLGDGWRTGVTRDKGAQWQPEEVGVAMGQILAEAPAPQRVWGS</sequence>
<feature type="domain" description="Ketoreductase" evidence="4">
    <location>
        <begin position="7"/>
        <end position="192"/>
    </location>
</feature>
<dbReference type="EMBL" id="FNUD01000002">
    <property type="protein sequence ID" value="SEE89496.1"/>
    <property type="molecule type" value="Genomic_DNA"/>
</dbReference>
<dbReference type="OrthoDB" id="9804774at2"/>
<dbReference type="SMART" id="SM00822">
    <property type="entry name" value="PKS_KR"/>
    <property type="match status" value="1"/>
</dbReference>
<dbReference type="PATRIC" id="fig|882211.3.peg.373"/>
<keyword evidence="2" id="KW-0560">Oxidoreductase</keyword>
<dbReference type="Proteomes" id="UP000183613">
    <property type="component" value="Unassembled WGS sequence"/>
</dbReference>